<dbReference type="OrthoDB" id="16116at10239"/>
<evidence type="ECO:0000313" key="2">
    <source>
        <dbReference type="Proteomes" id="UP000027384"/>
    </source>
</evidence>
<dbReference type="EMBL" id="KJ920400">
    <property type="protein sequence ID" value="AID50198.1"/>
    <property type="molecule type" value="Genomic_DNA"/>
</dbReference>
<reference evidence="1 2" key="1">
    <citation type="submission" date="2014-07" db="EMBL/GenBank/DDBJ databases">
        <title>Complete genome sequence of Waukesha92.</title>
        <authorList>
            <person name="Sauder A.B."/>
            <person name="Alali E."/>
            <person name="Alhouri R."/>
            <person name="Carter B."/>
            <person name="Delgado-Fabre N."/>
            <person name="Donovan M."/>
            <person name="Heindel A."/>
            <person name="Murray T."/>
            <person name="Selesky A."/>
            <person name="Langouet C."/>
            <person name="Temple L."/>
        </authorList>
    </citation>
    <scope>NUCLEOTIDE SEQUENCE [LARGE SCALE GENOMIC DNA]</scope>
</reference>
<dbReference type="RefSeq" id="YP_009099274.1">
    <property type="nucleotide sequence ID" value="NC_025424.1"/>
</dbReference>
<dbReference type="Proteomes" id="UP000027384">
    <property type="component" value="Segment"/>
</dbReference>
<name>A0A068ETS3_9CAUD</name>
<gene>
    <name evidence="1" type="ORF">Waukesha92_09</name>
</gene>
<evidence type="ECO:0008006" key="3">
    <source>
        <dbReference type="Google" id="ProtNLM"/>
    </source>
</evidence>
<evidence type="ECO:0000313" key="1">
    <source>
        <dbReference type="EMBL" id="AID50198.1"/>
    </source>
</evidence>
<accession>A0A068ETS3</accession>
<sequence>MNAKEARIKVLNMQDKYCKNCEYRYQQLDHCSSNCTIGKEIIKLGAFLGGKEEVQKRKRKTKEEWDRICVKAAAMREDGMTYTAIARYFGIADGKNVSEQLKKRGLN</sequence>
<dbReference type="GeneID" id="22109932"/>
<proteinExistence type="predicted"/>
<dbReference type="KEGG" id="vg:22109932"/>
<organism evidence="1 2">
    <name type="scientific">Bacillus phage Waukesha92</name>
    <dbReference type="NCBI Taxonomy" id="1510440"/>
    <lineage>
        <taxon>Viruses</taxon>
        <taxon>Duplodnaviria</taxon>
        <taxon>Heunggongvirae</taxon>
        <taxon>Uroviricota</taxon>
        <taxon>Caudoviricetes</taxon>
        <taxon>Waukeshavirus</taxon>
        <taxon>Waukeshavirus waukesha92</taxon>
    </lineage>
</organism>
<protein>
    <recommendedName>
        <fullName evidence="3">Zinc-finger domain-containing protein</fullName>
    </recommendedName>
</protein>
<keyword evidence="2" id="KW-1185">Reference proteome</keyword>